<gene>
    <name evidence="1" type="ORF">CJU81_21990</name>
</gene>
<sequence length="757" mass="86932">MTIIKSKGYVTHYPLQAIDEELAYKLLMSPTTLDRHNSNALQLFDCHCHCLGEYLSLTNLDGEKLTWLVESFLGSLHVGDIAVLEEYIVRQRSIAVTEMISGLVDLVPGLQPVIWSRARLPHFEQTWQESKHKLDPEIVSFWSGWKVKAKKGKSVYLKLVAMYHSHGPEFTKAFHEAIRRDSLKRAKVASGMINKLAKYISEQSFRFPPAAFQSPEMMEDFFEHYFWHYQNIEYERNEDPELNARTFRTMRNLIIRCFLKTDVWSADEDAIVLPAGKSKAGSELNIKKNKHGIEIKDKLLTEVPVHVTDIQAIDLLYGEITSDLSCIEKWGLSEALAIRKAQRIRVREAGDGMLLERVVRNPQNRLNFEKLGFANICRTFEDEGMCTTNDARRRYGIRLPALALKLGLPTTYSLLPFQCLLTLYHPEITTTFMDDLVIWDGPKRVSFLKTDKGYELIGFKDRRGSKNSEQKILLHPKAAALVRMVEEITEPLRQYLKKQGDPTWQKLFLTCGRSFNYPKTADSNILNRTAVDKNAFRREVFIARLSPHTVKRGDDLVDFIKKLSITRVRAQSAVADYIQNHSLPRLARKLGHAHMNRDLLDSYLPTAIYDFFATRYVRIFQKGIICEAMKDSKYLLRASKFDDFDQMHEFLSRYTLKEVPENLKTREENRLANGEIVEVGVSVSAESMTALMSIRKAINLSKTPHAVRGLAKYWAAVCDTVEKYILKSRDKLLHAHLEIASKNCNPSAYESMIHAVS</sequence>
<dbReference type="Proteomes" id="UP000215861">
    <property type="component" value="Unassembled WGS sequence"/>
</dbReference>
<dbReference type="AlphaFoldDB" id="A0A1H2JPG1"/>
<accession>A0A1H2JPG1</accession>
<evidence type="ECO:0000313" key="1">
    <source>
        <dbReference type="EMBL" id="PAA05276.1"/>
    </source>
</evidence>
<evidence type="ECO:0000313" key="2">
    <source>
        <dbReference type="Proteomes" id="UP000215861"/>
    </source>
</evidence>
<dbReference type="RefSeq" id="WP_016779321.1">
    <property type="nucleotide sequence ID" value="NZ_CP064354.1"/>
</dbReference>
<name>A0A1H2JPG1_PSEFR</name>
<dbReference type="GeneID" id="72390230"/>
<reference evidence="1 2" key="1">
    <citation type="submission" date="2017-08" db="EMBL/GenBank/DDBJ databases">
        <title>Genomic and metabolic characterisation of spoilage-associated Pseudomonas species.</title>
        <authorList>
            <person name="Stanborough T."/>
            <person name="Fegan N."/>
            <person name="Powell S.M."/>
            <person name="Singh T."/>
            <person name="Tamplin M.L."/>
            <person name="Chandry P.S."/>
        </authorList>
    </citation>
    <scope>NUCLEOTIDE SEQUENCE [LARGE SCALE GENOMIC DNA]</scope>
    <source>
        <strain evidence="1 2">F1801</strain>
    </source>
</reference>
<proteinExistence type="predicted"/>
<comment type="caution">
    <text evidence="1">The sequence shown here is derived from an EMBL/GenBank/DDBJ whole genome shotgun (WGS) entry which is preliminary data.</text>
</comment>
<protein>
    <submittedName>
        <fullName evidence="1">Uncharacterized protein</fullName>
    </submittedName>
</protein>
<dbReference type="EMBL" id="NQKQ01000035">
    <property type="protein sequence ID" value="PAA05276.1"/>
    <property type="molecule type" value="Genomic_DNA"/>
</dbReference>
<organism evidence="1 2">
    <name type="scientific">Pseudomonas fragi</name>
    <dbReference type="NCBI Taxonomy" id="296"/>
    <lineage>
        <taxon>Bacteria</taxon>
        <taxon>Pseudomonadati</taxon>
        <taxon>Pseudomonadota</taxon>
        <taxon>Gammaproteobacteria</taxon>
        <taxon>Pseudomonadales</taxon>
        <taxon>Pseudomonadaceae</taxon>
        <taxon>Pseudomonas</taxon>
    </lineage>
</organism>